<organism evidence="2 3">
    <name type="scientific">Atta colombica</name>
    <dbReference type="NCBI Taxonomy" id="520822"/>
    <lineage>
        <taxon>Eukaryota</taxon>
        <taxon>Metazoa</taxon>
        <taxon>Ecdysozoa</taxon>
        <taxon>Arthropoda</taxon>
        <taxon>Hexapoda</taxon>
        <taxon>Insecta</taxon>
        <taxon>Pterygota</taxon>
        <taxon>Neoptera</taxon>
        <taxon>Endopterygota</taxon>
        <taxon>Hymenoptera</taxon>
        <taxon>Apocrita</taxon>
        <taxon>Aculeata</taxon>
        <taxon>Formicoidea</taxon>
        <taxon>Formicidae</taxon>
        <taxon>Myrmicinae</taxon>
        <taxon>Atta</taxon>
    </lineage>
</organism>
<sequence length="68" mass="7231">MVSATNVVSVTVLLIFAVCFVDPYTPYDSTLLNHSPLPPIGGGGGWQQPSLITTRRGGLTCPYSITFC</sequence>
<dbReference type="AlphaFoldDB" id="A0A195BLK5"/>
<reference evidence="2 3" key="1">
    <citation type="submission" date="2015-09" db="EMBL/GenBank/DDBJ databases">
        <title>Atta colombica WGS genome.</title>
        <authorList>
            <person name="Nygaard S."/>
            <person name="Hu H."/>
            <person name="Boomsma J."/>
            <person name="Zhang G."/>
        </authorList>
    </citation>
    <scope>NUCLEOTIDE SEQUENCE [LARGE SCALE GENOMIC DNA]</scope>
    <source>
        <strain evidence="2">Treedump-2</strain>
        <tissue evidence="2">Whole body</tissue>
    </source>
</reference>
<keyword evidence="1" id="KW-0732">Signal</keyword>
<evidence type="ECO:0000256" key="1">
    <source>
        <dbReference type="SAM" id="SignalP"/>
    </source>
</evidence>
<gene>
    <name evidence="2" type="ORF">ALC53_04044</name>
</gene>
<feature type="chain" id="PRO_5008269544" evidence="1">
    <location>
        <begin position="24"/>
        <end position="68"/>
    </location>
</feature>
<proteinExistence type="predicted"/>
<dbReference type="EMBL" id="KQ976440">
    <property type="protein sequence ID" value="KYM86583.1"/>
    <property type="molecule type" value="Genomic_DNA"/>
</dbReference>
<feature type="signal peptide" evidence="1">
    <location>
        <begin position="1"/>
        <end position="23"/>
    </location>
</feature>
<evidence type="ECO:0000313" key="2">
    <source>
        <dbReference type="EMBL" id="KYM86583.1"/>
    </source>
</evidence>
<dbReference type="Proteomes" id="UP000078540">
    <property type="component" value="Unassembled WGS sequence"/>
</dbReference>
<protein>
    <submittedName>
        <fullName evidence="2">Uncharacterized protein</fullName>
    </submittedName>
</protein>
<accession>A0A195BLK5</accession>
<keyword evidence="3" id="KW-1185">Reference proteome</keyword>
<name>A0A195BLK5_9HYME</name>
<evidence type="ECO:0000313" key="3">
    <source>
        <dbReference type="Proteomes" id="UP000078540"/>
    </source>
</evidence>